<evidence type="ECO:0000313" key="3">
    <source>
        <dbReference type="Proteomes" id="UP000001296"/>
    </source>
</evidence>
<protein>
    <recommendedName>
        <fullName evidence="4">Lipoprotein</fullName>
    </recommendedName>
</protein>
<reference key="1">
    <citation type="submission" date="2009-08" db="EMBL/GenBank/DDBJ databases">
        <title>The genome sequence of Spirochaeta thermophila DSM6192.</title>
        <authorList>
            <person name="Angelov A."/>
            <person name="Mientus M."/>
            <person name="Wittenberg S."/>
            <person name="Lehmann R."/>
            <person name="Liesegang H."/>
            <person name="Daniel R."/>
            <person name="Liebl W."/>
        </authorList>
    </citation>
    <scope>NUCLEOTIDE SEQUENCE</scope>
    <source>
        <strain>DSM 6192</strain>
    </source>
</reference>
<gene>
    <name evidence="2" type="ordered locus">STHERM_c20230</name>
</gene>
<name>E0RQI2_WINT6</name>
<evidence type="ECO:0008006" key="4">
    <source>
        <dbReference type="Google" id="ProtNLM"/>
    </source>
</evidence>
<dbReference type="KEGG" id="sta:STHERM_c20230"/>
<dbReference type="PROSITE" id="PS51257">
    <property type="entry name" value="PROKAR_LIPOPROTEIN"/>
    <property type="match status" value="1"/>
</dbReference>
<dbReference type="Proteomes" id="UP000001296">
    <property type="component" value="Chromosome"/>
</dbReference>
<dbReference type="PaxDb" id="665571-STHERM_c20230"/>
<dbReference type="AlphaFoldDB" id="E0RQI2"/>
<dbReference type="RefSeq" id="WP_013314797.1">
    <property type="nucleotide sequence ID" value="NC_014484.1"/>
</dbReference>
<keyword evidence="1" id="KW-0732">Signal</keyword>
<evidence type="ECO:0000313" key="2">
    <source>
        <dbReference type="EMBL" id="ADN02958.1"/>
    </source>
</evidence>
<reference evidence="2 3" key="2">
    <citation type="journal article" date="2010" name="J. Bacteriol.">
        <title>Genome sequence of the polysaccharide-degrading, thermophilic anaerobe Spirochaeta thermophila DSM 6192.</title>
        <authorList>
            <person name="Angelov A."/>
            <person name="Liebl S."/>
            <person name="Ballschmiter M."/>
            <person name="Bomeke M."/>
            <person name="Lehmann R."/>
            <person name="Liesegang H."/>
            <person name="Daniel R."/>
            <person name="Liebl W."/>
        </authorList>
    </citation>
    <scope>NUCLEOTIDE SEQUENCE [LARGE SCALE GENOMIC DNA]</scope>
    <source>
        <strain evidence="3">ATCC 49972 / DSM 6192 / RI 19.B1</strain>
    </source>
</reference>
<proteinExistence type="predicted"/>
<dbReference type="EMBL" id="CP001698">
    <property type="protein sequence ID" value="ADN02958.1"/>
    <property type="molecule type" value="Genomic_DNA"/>
</dbReference>
<accession>E0RQI2</accession>
<feature type="chain" id="PRO_5003139669" description="Lipoprotein" evidence="1">
    <location>
        <begin position="20"/>
        <end position="165"/>
    </location>
</feature>
<dbReference type="HOGENOM" id="CLU_1609763_0_0_12"/>
<organism evidence="2 3">
    <name type="scientific">Winmispira thermophila (strain ATCC 49972 / DSM 6192 / RI 19.B1)</name>
    <name type="common">Spirochaeta thermophila</name>
    <dbReference type="NCBI Taxonomy" id="665571"/>
    <lineage>
        <taxon>Bacteria</taxon>
        <taxon>Pseudomonadati</taxon>
        <taxon>Spirochaetota</taxon>
        <taxon>Spirochaetia</taxon>
        <taxon>Winmispirales</taxon>
        <taxon>Winmispiraceae</taxon>
        <taxon>Winmispira</taxon>
    </lineage>
</organism>
<sequence length="165" mass="18832">MRIFSLLATTLLLSSCVLLHTTSISFTTIDASALYPVRLEELSFDPPYEFTTTREERLLSAVKTLAVAQGLPLLLPDEKGEPRTFLSIHVRQRRYIKGFSETYSISLFLDLFTERERLAHVLVVYEGPQSFASMDLLFRLMEKGFQDLARLIEKETQAAPKKDNV</sequence>
<evidence type="ECO:0000256" key="1">
    <source>
        <dbReference type="SAM" id="SignalP"/>
    </source>
</evidence>
<feature type="signal peptide" evidence="1">
    <location>
        <begin position="1"/>
        <end position="19"/>
    </location>
</feature>